<dbReference type="GO" id="GO:0042391">
    <property type="term" value="P:regulation of membrane potential"/>
    <property type="evidence" value="ECO:0007669"/>
    <property type="project" value="UniProtKB-ARBA"/>
</dbReference>
<dbReference type="InParanoid" id="A0A7M7N7P3"/>
<sequence length="546" mass="61057">MGRKSQGGVTQPSVNIQMCLLVAVVIFSLVSTSSQSKNDGEGYFPCNKTQFASGDSFVCQCNSTYCDTIEGYLPLLADHFTYYTSSKASDRFAKRIAPISAKSNASASTVNLTINTSDLYQKVLGFGGAVTDSMALSVKNLSAATQNHLIRSYYSADGLEYTFSRINIGTCDFSKRPYSLCESENDFALTNFSLADEDINYKIPVLHAAMEASVRPLKFFCTQWSPPKWMKTSGTYRYRGQVIGEPGGKYYKTLALYLAKFIEGYAKHNVSMWGMTIQNEPWAGAIKDQPNACNYMTPQLERDFVKRDLGPTLEEHGLGHVNIMMLDDQRFELPDWPVVVLGDSEAEKYIKGIAVHWYWDKEAPTLKLDLTNNLFPDKFILYTEACEGTSATPGVKVDLGVWARGERFSQSIIENMSHWVTGWVDWNMALNIQGGPSWIAHKLNAPIIVDAEYDVFYKQPMFYHLGHFSKFVLPDSSRVGLKIDQSEDQKLEAISFLRPDGIVALVVINVQEDPIPISINHSTTGFLDAIVPARSIQTYLWKATHS</sequence>
<dbReference type="PRINTS" id="PR00843">
    <property type="entry name" value="GLHYDRLASE30"/>
</dbReference>
<evidence type="ECO:0000256" key="3">
    <source>
        <dbReference type="ARBA" id="ARBA00005189"/>
    </source>
</evidence>
<organism evidence="14 15">
    <name type="scientific">Strongylocentrotus purpuratus</name>
    <name type="common">Purple sea urchin</name>
    <dbReference type="NCBI Taxonomy" id="7668"/>
    <lineage>
        <taxon>Eukaryota</taxon>
        <taxon>Metazoa</taxon>
        <taxon>Echinodermata</taxon>
        <taxon>Eleutherozoa</taxon>
        <taxon>Echinozoa</taxon>
        <taxon>Echinoidea</taxon>
        <taxon>Euechinoidea</taxon>
        <taxon>Echinacea</taxon>
        <taxon>Camarodonta</taxon>
        <taxon>Echinidea</taxon>
        <taxon>Strongylocentrotidae</taxon>
        <taxon>Strongylocentrotus</taxon>
    </lineage>
</organism>
<evidence type="ECO:0000256" key="9">
    <source>
        <dbReference type="ARBA" id="ARBA00023098"/>
    </source>
</evidence>
<dbReference type="InterPro" id="IPR033453">
    <property type="entry name" value="Glyco_hydro_30_TIM-barrel"/>
</dbReference>
<dbReference type="GO" id="GO:0007040">
    <property type="term" value="P:lysosome organization"/>
    <property type="evidence" value="ECO:0007669"/>
    <property type="project" value="UniProtKB-ARBA"/>
</dbReference>
<evidence type="ECO:0000256" key="5">
    <source>
        <dbReference type="ARBA" id="ARBA00012658"/>
    </source>
</evidence>
<feature type="chain" id="PRO_5029873117" description="Glucosylceramidase" evidence="11">
    <location>
        <begin position="37"/>
        <end position="546"/>
    </location>
</feature>
<dbReference type="InterPro" id="IPR001139">
    <property type="entry name" value="Glyco_hydro_30"/>
</dbReference>
<dbReference type="GO" id="GO:0004348">
    <property type="term" value="F:glucosylceramidase activity"/>
    <property type="evidence" value="ECO:0000318"/>
    <property type="project" value="GO_Central"/>
</dbReference>
<dbReference type="GO" id="GO:0016758">
    <property type="term" value="F:hexosyltransferase activity"/>
    <property type="evidence" value="ECO:0007669"/>
    <property type="project" value="UniProtKB-ARBA"/>
</dbReference>
<dbReference type="GO" id="GO:0006914">
    <property type="term" value="P:autophagy"/>
    <property type="evidence" value="ECO:0007669"/>
    <property type="project" value="UniProtKB-ARBA"/>
</dbReference>
<evidence type="ECO:0000256" key="11">
    <source>
        <dbReference type="SAM" id="SignalP"/>
    </source>
</evidence>
<keyword evidence="6 11" id="KW-0732">Signal</keyword>
<dbReference type="AlphaFoldDB" id="A0A7M7N7P3"/>
<dbReference type="OrthoDB" id="2160638at2759"/>
<protein>
    <recommendedName>
        <fullName evidence="5 10">Glucosylceramidase</fullName>
        <ecNumber evidence="5 10">3.2.1.45</ecNumber>
    </recommendedName>
</protein>
<dbReference type="PANTHER" id="PTHR11069">
    <property type="entry name" value="GLUCOSYLCERAMIDASE"/>
    <property type="match status" value="1"/>
</dbReference>
<dbReference type="Pfam" id="PF17189">
    <property type="entry name" value="Glyco_hydro_30C"/>
    <property type="match status" value="1"/>
</dbReference>
<dbReference type="GO" id="GO:0051246">
    <property type="term" value="P:regulation of protein metabolic process"/>
    <property type="evidence" value="ECO:0007669"/>
    <property type="project" value="UniProtKB-ARBA"/>
</dbReference>
<comment type="pathway">
    <text evidence="2">Sphingolipid metabolism.</text>
</comment>
<dbReference type="GO" id="GO:0005764">
    <property type="term" value="C:lysosome"/>
    <property type="evidence" value="ECO:0007669"/>
    <property type="project" value="UniProtKB-ARBA"/>
</dbReference>
<dbReference type="RefSeq" id="XP_030832503.1">
    <property type="nucleotide sequence ID" value="XM_030976643.1"/>
</dbReference>
<dbReference type="GO" id="GO:0010605">
    <property type="term" value="P:negative regulation of macromolecule metabolic process"/>
    <property type="evidence" value="ECO:0007669"/>
    <property type="project" value="UniProtKB-ARBA"/>
</dbReference>
<dbReference type="KEGG" id="spu:589674"/>
<dbReference type="GO" id="GO:0006680">
    <property type="term" value="P:glucosylceramide catabolic process"/>
    <property type="evidence" value="ECO:0000318"/>
    <property type="project" value="GO_Central"/>
</dbReference>
<evidence type="ECO:0000313" key="14">
    <source>
        <dbReference type="EnsemblMetazoa" id="XP_030832503"/>
    </source>
</evidence>
<reference evidence="14" key="2">
    <citation type="submission" date="2021-01" db="UniProtKB">
        <authorList>
            <consortium name="EnsemblMetazoa"/>
        </authorList>
    </citation>
    <scope>IDENTIFICATION</scope>
</reference>
<dbReference type="GeneID" id="589674"/>
<evidence type="ECO:0000256" key="4">
    <source>
        <dbReference type="ARBA" id="ARBA00005382"/>
    </source>
</evidence>
<comment type="similarity">
    <text evidence="4 10">Belongs to the glycosyl hydrolase 30 family.</text>
</comment>
<dbReference type="Proteomes" id="UP000007110">
    <property type="component" value="Unassembled WGS sequence"/>
</dbReference>
<dbReference type="SUPFAM" id="SSF51011">
    <property type="entry name" value="Glycosyl hydrolase domain"/>
    <property type="match status" value="2"/>
</dbReference>
<comment type="pathway">
    <text evidence="3">Lipid metabolism.</text>
</comment>
<comment type="catalytic activity">
    <reaction evidence="1">
        <text>a beta-D-glucosyl-(1&lt;-&gt;1')-N-acylsphing-4-enine + H2O = an N-acylsphing-4-enine + D-glucose</text>
        <dbReference type="Rhea" id="RHEA:13269"/>
        <dbReference type="ChEBI" id="CHEBI:4167"/>
        <dbReference type="ChEBI" id="CHEBI:15377"/>
        <dbReference type="ChEBI" id="CHEBI:22801"/>
        <dbReference type="ChEBI" id="CHEBI:52639"/>
        <dbReference type="EC" id="3.2.1.45"/>
    </reaction>
    <physiologicalReaction direction="left-to-right" evidence="1">
        <dbReference type="Rhea" id="RHEA:13270"/>
    </physiologicalReaction>
</comment>
<evidence type="ECO:0000313" key="15">
    <source>
        <dbReference type="Proteomes" id="UP000007110"/>
    </source>
</evidence>
<feature type="signal peptide" evidence="11">
    <location>
        <begin position="1"/>
        <end position="36"/>
    </location>
</feature>
<keyword evidence="8 10" id="KW-0746">Sphingolipid metabolism</keyword>
<feature type="domain" description="Glycosyl hydrolase family 30 TIM-barrel" evidence="12">
    <location>
        <begin position="124"/>
        <end position="472"/>
    </location>
</feature>
<dbReference type="OMA" id="PRMAQDH"/>
<dbReference type="GO" id="GO:0016241">
    <property type="term" value="P:regulation of macroautophagy"/>
    <property type="evidence" value="ECO:0007669"/>
    <property type="project" value="UniProtKB-ARBA"/>
</dbReference>
<dbReference type="SUPFAM" id="SSF51445">
    <property type="entry name" value="(Trans)glycosidases"/>
    <property type="match status" value="1"/>
</dbReference>
<evidence type="ECO:0000256" key="2">
    <source>
        <dbReference type="ARBA" id="ARBA00004991"/>
    </source>
</evidence>
<dbReference type="InterPro" id="IPR017853">
    <property type="entry name" value="GH"/>
</dbReference>
<dbReference type="EnsemblMetazoa" id="XM_030976643">
    <property type="protein sequence ID" value="XP_030832503"/>
    <property type="gene ID" value="LOC589674"/>
</dbReference>
<evidence type="ECO:0000259" key="12">
    <source>
        <dbReference type="Pfam" id="PF02055"/>
    </source>
</evidence>
<dbReference type="GO" id="GO:0030163">
    <property type="term" value="P:protein catabolic process"/>
    <property type="evidence" value="ECO:0007669"/>
    <property type="project" value="UniProtKB-ARBA"/>
</dbReference>
<evidence type="ECO:0000256" key="1">
    <source>
        <dbReference type="ARBA" id="ARBA00001013"/>
    </source>
</evidence>
<name>A0A7M7N7P3_STRPU</name>
<dbReference type="GO" id="GO:0032006">
    <property type="term" value="P:regulation of TOR signaling"/>
    <property type="evidence" value="ECO:0007669"/>
    <property type="project" value="UniProtKB-ARBA"/>
</dbReference>
<dbReference type="GO" id="GO:0008202">
    <property type="term" value="P:steroid metabolic process"/>
    <property type="evidence" value="ECO:0007669"/>
    <property type="project" value="UniProtKB-ARBA"/>
</dbReference>
<dbReference type="GO" id="GO:0006066">
    <property type="term" value="P:alcohol metabolic process"/>
    <property type="evidence" value="ECO:0007669"/>
    <property type="project" value="UniProtKB-ARBA"/>
</dbReference>
<dbReference type="Gene3D" id="3.20.20.80">
    <property type="entry name" value="Glycosidases"/>
    <property type="match status" value="1"/>
</dbReference>
<reference evidence="15" key="1">
    <citation type="submission" date="2015-02" db="EMBL/GenBank/DDBJ databases">
        <title>Genome sequencing for Strongylocentrotus purpuratus.</title>
        <authorList>
            <person name="Murali S."/>
            <person name="Liu Y."/>
            <person name="Vee V."/>
            <person name="English A."/>
            <person name="Wang M."/>
            <person name="Skinner E."/>
            <person name="Han Y."/>
            <person name="Muzny D.M."/>
            <person name="Worley K.C."/>
            <person name="Gibbs R.A."/>
        </authorList>
    </citation>
    <scope>NUCLEOTIDE SEQUENCE</scope>
</reference>
<keyword evidence="7 10" id="KW-0378">Hydrolase</keyword>
<keyword evidence="9 10" id="KW-0443">Lipid metabolism</keyword>
<feature type="domain" description="Glycosyl hydrolase family 30 beta sandwich" evidence="13">
    <location>
        <begin position="475"/>
        <end position="539"/>
    </location>
</feature>
<dbReference type="GO" id="GO:0005102">
    <property type="term" value="F:signaling receptor binding"/>
    <property type="evidence" value="ECO:0007669"/>
    <property type="project" value="UniProtKB-ARBA"/>
</dbReference>
<dbReference type="FunFam" id="3.20.20.80:FF:000030">
    <property type="entry name" value="Lysosomal acid glucosylceramidase"/>
    <property type="match status" value="1"/>
</dbReference>
<accession>A0A7M7N7P3</accession>
<dbReference type="GO" id="GO:0005774">
    <property type="term" value="C:vacuolar membrane"/>
    <property type="evidence" value="ECO:0007669"/>
    <property type="project" value="UniProtKB-ARBA"/>
</dbReference>
<evidence type="ECO:0000256" key="6">
    <source>
        <dbReference type="ARBA" id="ARBA00022729"/>
    </source>
</evidence>
<evidence type="ECO:0000256" key="10">
    <source>
        <dbReference type="RuleBase" id="RU361188"/>
    </source>
</evidence>
<evidence type="ECO:0000259" key="13">
    <source>
        <dbReference type="Pfam" id="PF17189"/>
    </source>
</evidence>
<dbReference type="PANTHER" id="PTHR11069:SF23">
    <property type="entry name" value="LYSOSOMAL ACID GLUCOSYLCERAMIDASE"/>
    <property type="match status" value="1"/>
</dbReference>
<dbReference type="EC" id="3.2.1.45" evidence="5 10"/>
<proteinExistence type="inferred from homology"/>
<keyword evidence="10" id="KW-0326">Glycosidase</keyword>
<keyword evidence="15" id="KW-1185">Reference proteome</keyword>
<evidence type="ECO:0000256" key="8">
    <source>
        <dbReference type="ARBA" id="ARBA00022919"/>
    </source>
</evidence>
<dbReference type="InterPro" id="IPR033452">
    <property type="entry name" value="GH30_C"/>
</dbReference>
<evidence type="ECO:0000256" key="7">
    <source>
        <dbReference type="ARBA" id="ARBA00022801"/>
    </source>
</evidence>
<dbReference type="Pfam" id="PF02055">
    <property type="entry name" value="Glyco_hydro_30"/>
    <property type="match status" value="1"/>
</dbReference>